<proteinExistence type="predicted"/>
<protein>
    <submittedName>
        <fullName evidence="1">Putative secreted protein</fullName>
    </submittedName>
</protein>
<accession>A0A4D5REZ4</accession>
<dbReference type="EMBL" id="GHJT01001180">
    <property type="protein sequence ID" value="MOY35151.1"/>
    <property type="molecule type" value="Transcribed_RNA"/>
</dbReference>
<reference evidence="1" key="1">
    <citation type="submission" date="2019-04" db="EMBL/GenBank/DDBJ databases">
        <title>An insight into the mialome of Ixodes scapularis.</title>
        <authorList>
            <person name="Ribeiro J.M."/>
            <person name="Mather T.N."/>
            <person name="Karim S."/>
        </authorList>
    </citation>
    <scope>NUCLEOTIDE SEQUENCE</scope>
</reference>
<dbReference type="AlphaFoldDB" id="A0A4D5REZ4"/>
<sequence>MLVLSRLGRPPFLCVTVGFVFGFSAKVRCEAACVCVFEAGVLFRGLAPFVCNGWRCVKASGVVLSRRFFGLGLLTSGGFVDTSVVGCHTEIARSLSNCF</sequence>
<evidence type="ECO:0000313" key="1">
    <source>
        <dbReference type="EMBL" id="MOY35151.1"/>
    </source>
</evidence>
<name>A0A4D5REZ4_IXOSC</name>
<organism evidence="1">
    <name type="scientific">Ixodes scapularis</name>
    <name type="common">Black-legged tick</name>
    <name type="synonym">Deer tick</name>
    <dbReference type="NCBI Taxonomy" id="6945"/>
    <lineage>
        <taxon>Eukaryota</taxon>
        <taxon>Metazoa</taxon>
        <taxon>Ecdysozoa</taxon>
        <taxon>Arthropoda</taxon>
        <taxon>Chelicerata</taxon>
        <taxon>Arachnida</taxon>
        <taxon>Acari</taxon>
        <taxon>Parasitiformes</taxon>
        <taxon>Ixodida</taxon>
        <taxon>Ixodoidea</taxon>
        <taxon>Ixodidae</taxon>
        <taxon>Ixodinae</taxon>
        <taxon>Ixodes</taxon>
    </lineage>
</organism>